<dbReference type="AlphaFoldDB" id="A0A1D8KCC7"/>
<organism evidence="13 14">
    <name type="scientific">Acidihalobacter aeolianus</name>
    <dbReference type="NCBI Taxonomy" id="2792603"/>
    <lineage>
        <taxon>Bacteria</taxon>
        <taxon>Pseudomonadati</taxon>
        <taxon>Pseudomonadota</taxon>
        <taxon>Gammaproteobacteria</taxon>
        <taxon>Chromatiales</taxon>
        <taxon>Ectothiorhodospiraceae</taxon>
        <taxon>Acidihalobacter</taxon>
    </lineage>
</organism>
<comment type="pathway">
    <text evidence="2 11">Cofactor biosynthesis; NAD(+) biosynthesis; deamido-NAD(+) from nicotinate D-ribonucleotide: step 1/1.</text>
</comment>
<evidence type="ECO:0000256" key="5">
    <source>
        <dbReference type="ARBA" id="ARBA00022679"/>
    </source>
</evidence>
<dbReference type="InterPro" id="IPR005248">
    <property type="entry name" value="NadD/NMNAT"/>
</dbReference>
<keyword evidence="9 11" id="KW-0520">NAD</keyword>
<dbReference type="CDD" id="cd02165">
    <property type="entry name" value="NMNAT"/>
    <property type="match status" value="1"/>
</dbReference>
<keyword evidence="14" id="KW-1185">Reference proteome</keyword>
<comment type="similarity">
    <text evidence="3 11">Belongs to the NadD family.</text>
</comment>
<dbReference type="PANTHER" id="PTHR39321">
    <property type="entry name" value="NICOTINATE-NUCLEOTIDE ADENYLYLTRANSFERASE-RELATED"/>
    <property type="match status" value="1"/>
</dbReference>
<evidence type="ECO:0000256" key="9">
    <source>
        <dbReference type="ARBA" id="ARBA00023027"/>
    </source>
</evidence>
<dbReference type="EMBL" id="CP017448">
    <property type="protein sequence ID" value="AOV18587.1"/>
    <property type="molecule type" value="Genomic_DNA"/>
</dbReference>
<dbReference type="PANTHER" id="PTHR39321:SF3">
    <property type="entry name" value="PHOSPHOPANTETHEINE ADENYLYLTRANSFERASE"/>
    <property type="match status" value="1"/>
</dbReference>
<accession>A0A1D8KCC7</accession>
<name>A0A1D8KCC7_9GAMM</name>
<reference evidence="13 14" key="1">
    <citation type="submission" date="2016-09" db="EMBL/GenBank/DDBJ databases">
        <title>Acidihalobacter prosperus V6 (DSM14174).</title>
        <authorList>
            <person name="Khaleque H.N."/>
            <person name="Ramsay J.P."/>
            <person name="Murphy R.J.T."/>
            <person name="Kaksonen A.H."/>
            <person name="Boxall N.J."/>
            <person name="Watkin E.L.J."/>
        </authorList>
    </citation>
    <scope>NUCLEOTIDE SEQUENCE [LARGE SCALE GENOMIC DNA]</scope>
    <source>
        <strain evidence="13 14">V6</strain>
    </source>
</reference>
<dbReference type="KEGG" id="aaeo:BJI67_11190"/>
<dbReference type="RefSeq" id="WP_070074111.1">
    <property type="nucleotide sequence ID" value="NZ_CP017448.1"/>
</dbReference>
<dbReference type="NCBIfam" id="NF000840">
    <property type="entry name" value="PRK00071.1-3"/>
    <property type="match status" value="1"/>
</dbReference>
<proteinExistence type="inferred from homology"/>
<keyword evidence="4 11" id="KW-0662">Pyridine nucleotide biosynthesis</keyword>
<dbReference type="SUPFAM" id="SSF52374">
    <property type="entry name" value="Nucleotidylyl transferase"/>
    <property type="match status" value="1"/>
</dbReference>
<comment type="function">
    <text evidence="1 11">Catalyzes the reversible adenylation of nicotinate mononucleotide (NaMN) to nicotinic acid adenine dinucleotide (NaAD).</text>
</comment>
<evidence type="ECO:0000256" key="1">
    <source>
        <dbReference type="ARBA" id="ARBA00002324"/>
    </source>
</evidence>
<dbReference type="GO" id="GO:0005524">
    <property type="term" value="F:ATP binding"/>
    <property type="evidence" value="ECO:0007669"/>
    <property type="project" value="UniProtKB-KW"/>
</dbReference>
<evidence type="ECO:0000256" key="6">
    <source>
        <dbReference type="ARBA" id="ARBA00022695"/>
    </source>
</evidence>
<dbReference type="NCBIfam" id="TIGR00482">
    <property type="entry name" value="nicotinate (nicotinamide) nucleotide adenylyltransferase"/>
    <property type="match status" value="1"/>
</dbReference>
<dbReference type="Gene3D" id="3.40.50.620">
    <property type="entry name" value="HUPs"/>
    <property type="match status" value="1"/>
</dbReference>
<evidence type="ECO:0000313" key="13">
    <source>
        <dbReference type="EMBL" id="AOV18587.1"/>
    </source>
</evidence>
<dbReference type="InterPro" id="IPR014729">
    <property type="entry name" value="Rossmann-like_a/b/a_fold"/>
</dbReference>
<protein>
    <recommendedName>
        <fullName evidence="11">Probable nicotinate-nucleotide adenylyltransferase</fullName>
        <ecNumber evidence="11">2.7.7.18</ecNumber>
    </recommendedName>
    <alternativeName>
        <fullName evidence="11">Deamido-NAD(+) diphosphorylase</fullName>
    </alternativeName>
    <alternativeName>
        <fullName evidence="11">Deamido-NAD(+) pyrophosphorylase</fullName>
    </alternativeName>
    <alternativeName>
        <fullName evidence="11">Nicotinate mononucleotide adenylyltransferase</fullName>
        <shortName evidence="11">NaMN adenylyltransferase</shortName>
    </alternativeName>
</protein>
<dbReference type="EC" id="2.7.7.18" evidence="11"/>
<evidence type="ECO:0000256" key="8">
    <source>
        <dbReference type="ARBA" id="ARBA00022840"/>
    </source>
</evidence>
<evidence type="ECO:0000313" key="14">
    <source>
        <dbReference type="Proteomes" id="UP000095342"/>
    </source>
</evidence>
<feature type="domain" description="Cytidyltransferase-like" evidence="12">
    <location>
        <begin position="4"/>
        <end position="183"/>
    </location>
</feature>
<keyword evidence="5 11" id="KW-0808">Transferase</keyword>
<dbReference type="InterPro" id="IPR004821">
    <property type="entry name" value="Cyt_trans-like"/>
</dbReference>
<keyword evidence="6 11" id="KW-0548">Nucleotidyltransferase</keyword>
<keyword evidence="7 11" id="KW-0547">Nucleotide-binding</keyword>
<evidence type="ECO:0000256" key="2">
    <source>
        <dbReference type="ARBA" id="ARBA00005019"/>
    </source>
</evidence>
<dbReference type="GO" id="GO:0009435">
    <property type="term" value="P:NAD+ biosynthetic process"/>
    <property type="evidence" value="ECO:0007669"/>
    <property type="project" value="UniProtKB-UniRule"/>
</dbReference>
<dbReference type="GO" id="GO:0004515">
    <property type="term" value="F:nicotinate-nucleotide adenylyltransferase activity"/>
    <property type="evidence" value="ECO:0007669"/>
    <property type="project" value="UniProtKB-UniRule"/>
</dbReference>
<evidence type="ECO:0000256" key="7">
    <source>
        <dbReference type="ARBA" id="ARBA00022741"/>
    </source>
</evidence>
<sequence>MIGLLGGTFDPIHYGHLRVALEMREALGLDEVRFLPCGEPPHRGRPGADAKTRAALTAIALAGEPGFVLDRRELTRDGPSYTYDTLRSLREEYGEQRPFCLIVGADAFAGLPSWHRAGDLLGLTHIAVARRPGETPVIAPPLAALLGDRLTENPADLSAAPAGRVIWVEVTQLAISATAIRERLRQGRSPRFLMPDAVLDAIRKQGLYGREPQRALTDPGVT</sequence>
<dbReference type="NCBIfam" id="NF000839">
    <property type="entry name" value="PRK00071.1-1"/>
    <property type="match status" value="1"/>
</dbReference>
<keyword evidence="8 11" id="KW-0067">ATP-binding</keyword>
<evidence type="ECO:0000256" key="10">
    <source>
        <dbReference type="ARBA" id="ARBA00048721"/>
    </source>
</evidence>
<dbReference type="Proteomes" id="UP000095342">
    <property type="component" value="Chromosome"/>
</dbReference>
<evidence type="ECO:0000256" key="3">
    <source>
        <dbReference type="ARBA" id="ARBA00009014"/>
    </source>
</evidence>
<comment type="catalytic activity">
    <reaction evidence="10 11">
        <text>nicotinate beta-D-ribonucleotide + ATP + H(+) = deamido-NAD(+) + diphosphate</text>
        <dbReference type="Rhea" id="RHEA:22860"/>
        <dbReference type="ChEBI" id="CHEBI:15378"/>
        <dbReference type="ChEBI" id="CHEBI:30616"/>
        <dbReference type="ChEBI" id="CHEBI:33019"/>
        <dbReference type="ChEBI" id="CHEBI:57502"/>
        <dbReference type="ChEBI" id="CHEBI:58437"/>
        <dbReference type="EC" id="2.7.7.18"/>
    </reaction>
</comment>
<dbReference type="Pfam" id="PF01467">
    <property type="entry name" value="CTP_transf_like"/>
    <property type="match status" value="1"/>
</dbReference>
<dbReference type="UniPathway" id="UPA00253">
    <property type="reaction ID" value="UER00332"/>
</dbReference>
<gene>
    <name evidence="11" type="primary">nadD</name>
    <name evidence="13" type="ORF">BJI67_11190</name>
</gene>
<evidence type="ECO:0000256" key="4">
    <source>
        <dbReference type="ARBA" id="ARBA00022642"/>
    </source>
</evidence>
<evidence type="ECO:0000259" key="12">
    <source>
        <dbReference type="Pfam" id="PF01467"/>
    </source>
</evidence>
<evidence type="ECO:0000256" key="11">
    <source>
        <dbReference type="HAMAP-Rule" id="MF_00244"/>
    </source>
</evidence>
<dbReference type="HAMAP" id="MF_00244">
    <property type="entry name" value="NaMN_adenylyltr"/>
    <property type="match status" value="1"/>
</dbReference>